<sequence>MSKWGNELKQQVLPVLVQAAAPAAVAAAAAAADEAEEAAQQACEDEALLIARLSQDLATASTLPAHDCFGGMVVTIMVHIHVFMIGFTASLDYIYSAKE</sequence>
<name>A0ABY8UM37_TETOB</name>
<keyword evidence="2" id="KW-1185">Reference proteome</keyword>
<proteinExistence type="predicted"/>
<dbReference type="Proteomes" id="UP001244341">
    <property type="component" value="Chromosome 13b"/>
</dbReference>
<accession>A0ABY8UM37</accession>
<protein>
    <submittedName>
        <fullName evidence="1">Uncharacterized protein</fullName>
    </submittedName>
</protein>
<organism evidence="1 2">
    <name type="scientific">Tetradesmus obliquus</name>
    <name type="common">Green alga</name>
    <name type="synonym">Acutodesmus obliquus</name>
    <dbReference type="NCBI Taxonomy" id="3088"/>
    <lineage>
        <taxon>Eukaryota</taxon>
        <taxon>Viridiplantae</taxon>
        <taxon>Chlorophyta</taxon>
        <taxon>core chlorophytes</taxon>
        <taxon>Chlorophyceae</taxon>
        <taxon>CS clade</taxon>
        <taxon>Sphaeropleales</taxon>
        <taxon>Scenedesmaceae</taxon>
        <taxon>Tetradesmus</taxon>
    </lineage>
</organism>
<reference evidence="1 2" key="1">
    <citation type="submission" date="2023-05" db="EMBL/GenBank/DDBJ databases">
        <title>A 100% complete, gapless, phased diploid assembly of the Scenedesmus obliquus UTEX 3031 genome.</title>
        <authorList>
            <person name="Biondi T.C."/>
            <person name="Hanschen E.R."/>
            <person name="Kwon T."/>
            <person name="Eng W."/>
            <person name="Kruse C.P.S."/>
            <person name="Koehler S.I."/>
            <person name="Kunde Y."/>
            <person name="Gleasner C.D."/>
            <person name="You Mak K.T."/>
            <person name="Polle J."/>
            <person name="Hovde B.T."/>
            <person name="Starkenburg S.R."/>
        </authorList>
    </citation>
    <scope>NUCLEOTIDE SEQUENCE [LARGE SCALE GENOMIC DNA]</scope>
    <source>
        <strain evidence="1 2">DOE0152z</strain>
    </source>
</reference>
<gene>
    <name evidence="1" type="ORF">OEZ85_000546</name>
</gene>
<evidence type="ECO:0000313" key="1">
    <source>
        <dbReference type="EMBL" id="WIA21316.1"/>
    </source>
</evidence>
<evidence type="ECO:0000313" key="2">
    <source>
        <dbReference type="Proteomes" id="UP001244341"/>
    </source>
</evidence>
<dbReference type="EMBL" id="CP126220">
    <property type="protein sequence ID" value="WIA21316.1"/>
    <property type="molecule type" value="Genomic_DNA"/>
</dbReference>